<keyword evidence="2" id="KW-1185">Reference proteome</keyword>
<dbReference type="EMBL" id="ML208517">
    <property type="protein sequence ID" value="TFK63559.1"/>
    <property type="molecule type" value="Genomic_DNA"/>
</dbReference>
<proteinExistence type="predicted"/>
<evidence type="ECO:0000313" key="2">
    <source>
        <dbReference type="Proteomes" id="UP000308600"/>
    </source>
</evidence>
<protein>
    <submittedName>
        <fullName evidence="1">Uncharacterized protein</fullName>
    </submittedName>
</protein>
<reference evidence="1 2" key="1">
    <citation type="journal article" date="2019" name="Nat. Ecol. Evol.">
        <title>Megaphylogeny resolves global patterns of mushroom evolution.</title>
        <authorList>
            <person name="Varga T."/>
            <person name="Krizsan K."/>
            <person name="Foldi C."/>
            <person name="Dima B."/>
            <person name="Sanchez-Garcia M."/>
            <person name="Sanchez-Ramirez S."/>
            <person name="Szollosi G.J."/>
            <person name="Szarkandi J.G."/>
            <person name="Papp V."/>
            <person name="Albert L."/>
            <person name="Andreopoulos W."/>
            <person name="Angelini C."/>
            <person name="Antonin V."/>
            <person name="Barry K.W."/>
            <person name="Bougher N.L."/>
            <person name="Buchanan P."/>
            <person name="Buyck B."/>
            <person name="Bense V."/>
            <person name="Catcheside P."/>
            <person name="Chovatia M."/>
            <person name="Cooper J."/>
            <person name="Damon W."/>
            <person name="Desjardin D."/>
            <person name="Finy P."/>
            <person name="Geml J."/>
            <person name="Haridas S."/>
            <person name="Hughes K."/>
            <person name="Justo A."/>
            <person name="Karasinski D."/>
            <person name="Kautmanova I."/>
            <person name="Kiss B."/>
            <person name="Kocsube S."/>
            <person name="Kotiranta H."/>
            <person name="LaButti K.M."/>
            <person name="Lechner B.E."/>
            <person name="Liimatainen K."/>
            <person name="Lipzen A."/>
            <person name="Lukacs Z."/>
            <person name="Mihaltcheva S."/>
            <person name="Morgado L.N."/>
            <person name="Niskanen T."/>
            <person name="Noordeloos M.E."/>
            <person name="Ohm R.A."/>
            <person name="Ortiz-Santana B."/>
            <person name="Ovrebo C."/>
            <person name="Racz N."/>
            <person name="Riley R."/>
            <person name="Savchenko A."/>
            <person name="Shiryaev A."/>
            <person name="Soop K."/>
            <person name="Spirin V."/>
            <person name="Szebenyi C."/>
            <person name="Tomsovsky M."/>
            <person name="Tulloss R.E."/>
            <person name="Uehling J."/>
            <person name="Grigoriev I.V."/>
            <person name="Vagvolgyi C."/>
            <person name="Papp T."/>
            <person name="Martin F.M."/>
            <person name="Miettinen O."/>
            <person name="Hibbett D.S."/>
            <person name="Nagy L.G."/>
        </authorList>
    </citation>
    <scope>NUCLEOTIDE SEQUENCE [LARGE SCALE GENOMIC DNA]</scope>
    <source>
        <strain evidence="1 2">NL-1719</strain>
    </source>
</reference>
<dbReference type="Proteomes" id="UP000308600">
    <property type="component" value="Unassembled WGS sequence"/>
</dbReference>
<accession>A0ACD3AE25</accession>
<evidence type="ECO:0000313" key="1">
    <source>
        <dbReference type="EMBL" id="TFK63559.1"/>
    </source>
</evidence>
<sequence>MARSLYLSLVAAAFHLVNLSCVSSSPAPRPNAVAAGPAVVNTAKLDGVTYSNKGIAGFGLIPSNFRESTGDTLGGIGSAMAIKLGTYKSNGTSVSGTFVVHPDRGFNVDGTVDYQARRHEIDFVLTPYYGTSSLSFSAAQNTLKLTYKKTILETERNNTKTSGLDSEAVRPASNGFPRVPLADPQMPIASTVENHLSLDIEGIAFNSDGTYWLSDEYGPYIYRFSTDGVLIQTIQPPTAILPFNSVGALNFTSEDSPTTGRGANQGFENLTLDPDSKILYAMLQSATIQDGGDDKETARYTRLVAYDVADLSINPELVGEWVVPLPLSSKDKVLACSEIIMVKPGVFFALARDGDGHGGDDNNSKYKNADLFSINSATNIVGSKFDNPANPIAKSGKLDKSITPANYVSFISYVDEDQLSRFGLHNDDPADQTLIDAKWESFALAPVNELAFPDDYFLFTAADNDFLSEQGVSLGVPFNAGLNVDNQFLVWRVTLPGVNKASICRSLGITC</sequence>
<gene>
    <name evidence="1" type="ORF">BDN72DRAFT_963852</name>
</gene>
<name>A0ACD3AE25_9AGAR</name>
<organism evidence="1 2">
    <name type="scientific">Pluteus cervinus</name>
    <dbReference type="NCBI Taxonomy" id="181527"/>
    <lineage>
        <taxon>Eukaryota</taxon>
        <taxon>Fungi</taxon>
        <taxon>Dikarya</taxon>
        <taxon>Basidiomycota</taxon>
        <taxon>Agaricomycotina</taxon>
        <taxon>Agaricomycetes</taxon>
        <taxon>Agaricomycetidae</taxon>
        <taxon>Agaricales</taxon>
        <taxon>Pluteineae</taxon>
        <taxon>Pluteaceae</taxon>
        <taxon>Pluteus</taxon>
    </lineage>
</organism>